<evidence type="ECO:0000259" key="4">
    <source>
        <dbReference type="SMART" id="SM00822"/>
    </source>
</evidence>
<dbReference type="InterPro" id="IPR020904">
    <property type="entry name" value="Sc_DH/Rdtase_CS"/>
</dbReference>
<comment type="similarity">
    <text evidence="1 3">Belongs to the short-chain dehydrogenases/reductases (SDR) family.</text>
</comment>
<reference evidence="5 6" key="1">
    <citation type="submission" date="2019-12" db="EMBL/GenBank/DDBJ databases">
        <authorList>
            <person name="Kim Y.S."/>
        </authorList>
    </citation>
    <scope>NUCLEOTIDE SEQUENCE [LARGE SCALE GENOMIC DNA]</scope>
    <source>
        <strain evidence="5 6">MMS17-SY077</strain>
    </source>
</reference>
<evidence type="ECO:0000256" key="1">
    <source>
        <dbReference type="ARBA" id="ARBA00006484"/>
    </source>
</evidence>
<dbReference type="CDD" id="cd05233">
    <property type="entry name" value="SDR_c"/>
    <property type="match status" value="1"/>
</dbReference>
<protein>
    <submittedName>
        <fullName evidence="5">SDR family NAD(P)-dependent oxidoreductase</fullName>
    </submittedName>
</protein>
<organism evidence="5 6">
    <name type="scientific">Agromyces seonyuensis</name>
    <dbReference type="NCBI Taxonomy" id="2662446"/>
    <lineage>
        <taxon>Bacteria</taxon>
        <taxon>Bacillati</taxon>
        <taxon>Actinomycetota</taxon>
        <taxon>Actinomycetes</taxon>
        <taxon>Micrococcales</taxon>
        <taxon>Microbacteriaceae</taxon>
        <taxon>Agromyces</taxon>
    </lineage>
</organism>
<keyword evidence="6" id="KW-1185">Reference proteome</keyword>
<evidence type="ECO:0000313" key="5">
    <source>
        <dbReference type="EMBL" id="MWB97004.1"/>
    </source>
</evidence>
<dbReference type="EMBL" id="WSTA01000001">
    <property type="protein sequence ID" value="MWB97004.1"/>
    <property type="molecule type" value="Genomic_DNA"/>
</dbReference>
<dbReference type="PROSITE" id="PS00061">
    <property type="entry name" value="ADH_SHORT"/>
    <property type="match status" value="1"/>
</dbReference>
<keyword evidence="2" id="KW-0560">Oxidoreductase</keyword>
<accession>A0A6I4P1L0</accession>
<dbReference type="PRINTS" id="PR00080">
    <property type="entry name" value="SDRFAMILY"/>
</dbReference>
<dbReference type="SUPFAM" id="SSF51735">
    <property type="entry name" value="NAD(P)-binding Rossmann-fold domains"/>
    <property type="match status" value="1"/>
</dbReference>
<dbReference type="Gene3D" id="3.40.50.720">
    <property type="entry name" value="NAD(P)-binding Rossmann-like Domain"/>
    <property type="match status" value="1"/>
</dbReference>
<dbReference type="Pfam" id="PF00106">
    <property type="entry name" value="adh_short"/>
    <property type="match status" value="1"/>
</dbReference>
<dbReference type="GO" id="GO:0016020">
    <property type="term" value="C:membrane"/>
    <property type="evidence" value="ECO:0007669"/>
    <property type="project" value="TreeGrafter"/>
</dbReference>
<comment type="caution">
    <text evidence="5">The sequence shown here is derived from an EMBL/GenBank/DDBJ whole genome shotgun (WGS) entry which is preliminary data.</text>
</comment>
<dbReference type="AlphaFoldDB" id="A0A6I4P1L0"/>
<evidence type="ECO:0000313" key="6">
    <source>
        <dbReference type="Proteomes" id="UP000438182"/>
    </source>
</evidence>
<name>A0A6I4P1L0_9MICO</name>
<proteinExistence type="inferred from homology"/>
<dbReference type="InterPro" id="IPR036291">
    <property type="entry name" value="NAD(P)-bd_dom_sf"/>
</dbReference>
<dbReference type="SMART" id="SM00822">
    <property type="entry name" value="PKS_KR"/>
    <property type="match status" value="1"/>
</dbReference>
<evidence type="ECO:0000256" key="2">
    <source>
        <dbReference type="ARBA" id="ARBA00023002"/>
    </source>
</evidence>
<dbReference type="InterPro" id="IPR002347">
    <property type="entry name" value="SDR_fam"/>
</dbReference>
<dbReference type="Proteomes" id="UP000438182">
    <property type="component" value="Unassembled WGS sequence"/>
</dbReference>
<dbReference type="InterPro" id="IPR057326">
    <property type="entry name" value="KR_dom"/>
</dbReference>
<dbReference type="PANTHER" id="PTHR44196">
    <property type="entry name" value="DEHYDROGENASE/REDUCTASE SDR FAMILY MEMBER 7B"/>
    <property type="match status" value="1"/>
</dbReference>
<dbReference type="PANTHER" id="PTHR44196:SF1">
    <property type="entry name" value="DEHYDROGENASE_REDUCTASE SDR FAMILY MEMBER 7B"/>
    <property type="match status" value="1"/>
</dbReference>
<gene>
    <name evidence="5" type="ORF">GB864_00305</name>
</gene>
<evidence type="ECO:0000256" key="3">
    <source>
        <dbReference type="RuleBase" id="RU000363"/>
    </source>
</evidence>
<feature type="domain" description="Ketoreductase" evidence="4">
    <location>
        <begin position="14"/>
        <end position="188"/>
    </location>
</feature>
<dbReference type="PRINTS" id="PR00081">
    <property type="entry name" value="GDHRDH"/>
</dbReference>
<sequence length="270" mass="28475">MSRATESVRRSAVETAVVTGAASGIGARQVVRLRAAGVRVVAADRDLAVETRFAGDPGVVPLAGDVREPAHAAQLVATAEQAFGPVELLFHCAGIMPGGRIADSPAERFHDVMDVNYGGMVNVTKAVLPGMRERGAGRIVVLGSLTGYLPTHGFAAYSASKAAVNTYVETLAAEERPNGIRVLLAAPNAVKTPLLAQATGAAKLITDLADRESSPLMLSVDRVLDDIDRALERGRTVVVPGGRALYAMRRFSPSLTWALETRITQGRRGR</sequence>
<dbReference type="RefSeq" id="WP_160422278.1">
    <property type="nucleotide sequence ID" value="NZ_WSTA01000001.1"/>
</dbReference>
<dbReference type="GO" id="GO:0016491">
    <property type="term" value="F:oxidoreductase activity"/>
    <property type="evidence" value="ECO:0007669"/>
    <property type="project" value="UniProtKB-KW"/>
</dbReference>